<dbReference type="Proteomes" id="UP000199451">
    <property type="component" value="Unassembled WGS sequence"/>
</dbReference>
<keyword evidence="5" id="KW-1185">Reference proteome</keyword>
<dbReference type="RefSeq" id="WP_089694986.1">
    <property type="nucleotide sequence ID" value="NZ_FNHL01000001.1"/>
</dbReference>
<dbReference type="Pfam" id="PF23981">
    <property type="entry name" value="DUF7305"/>
    <property type="match status" value="1"/>
</dbReference>
<evidence type="ECO:0000256" key="1">
    <source>
        <dbReference type="SAM" id="MobiDB-lite"/>
    </source>
</evidence>
<sequence length="576" mass="60702">MSKENVRRAHTNRPAGEGRGQSDVIGVVLLLAITVLGAGTIVALGSQTLADSEHQLEVESAEHAMTEFDSRTSLVAHGDSPSQEVALPGGSGSTVSVEDDTGRMLVTVSNGGSVREIMNRSFGSVAYRNGDETIAYQGGGVWRQTTSGSTMVSPPEFHYRDKTLTLPLVVPVGDGTLGSRAQITRAGEPVPKFPLPNAANADERNPLGSGEVHVIVESDYYRAWGRFFEERTGGTVSYDDSNQRVTLTLVVPGSSPAVSGGIVSGGAGGSLHLANGVVVDSYNSSIGDGTYATSAAKQTSIIAAGDVTMSNKATVEGDLETGGSIWMSNQALITGNLSYTGTVSKANKAEVNGWERQNADIPELESVEWVIDERRAAAKNTTTTDDDYDAANDQLVCDSDCTLESGLYYFDDLHLWNEEVVLDTTNGDIEIVVDGSVGLSGDTSITVKGDGVARLYVENSYHQSNQGTVDVPAQRSPQFWVYLNPNGQAGLANQARFEGVIYGPGTGDESGAQISVSNQAQVYGGLVGQVPNVPNGVGIHFDEALKRENPLEGYGSNAPKLTYLHVSVSEVNVTAT</sequence>
<dbReference type="STRING" id="660521.SAMN04487949_1186"/>
<evidence type="ECO:0000259" key="3">
    <source>
        <dbReference type="Pfam" id="PF23981"/>
    </source>
</evidence>
<dbReference type="InterPro" id="IPR055729">
    <property type="entry name" value="DUF7305"/>
</dbReference>
<accession>A0A1G9R584</accession>
<feature type="domain" description="DUF7305" evidence="3">
    <location>
        <begin position="351"/>
        <end position="547"/>
    </location>
</feature>
<feature type="region of interest" description="Disordered" evidence="1">
    <location>
        <begin position="78"/>
        <end position="97"/>
    </location>
</feature>
<dbReference type="InterPro" id="IPR055713">
    <property type="entry name" value="DUF7289"/>
</dbReference>
<dbReference type="AlphaFoldDB" id="A0A1G9R584"/>
<reference evidence="5" key="1">
    <citation type="submission" date="2016-10" db="EMBL/GenBank/DDBJ databases">
        <authorList>
            <person name="Varghese N."/>
            <person name="Submissions S."/>
        </authorList>
    </citation>
    <scope>NUCLEOTIDE SEQUENCE [LARGE SCALE GENOMIC DNA]</scope>
    <source>
        <strain evidence="5">CGMCC 1.10119</strain>
    </source>
</reference>
<protein>
    <submittedName>
        <fullName evidence="4">Flagellin N-terminal-like domain-containing protein</fullName>
    </submittedName>
</protein>
<organism evidence="4 5">
    <name type="scientific">Halogranum gelatinilyticum</name>
    <dbReference type="NCBI Taxonomy" id="660521"/>
    <lineage>
        <taxon>Archaea</taxon>
        <taxon>Methanobacteriati</taxon>
        <taxon>Methanobacteriota</taxon>
        <taxon>Stenosarchaea group</taxon>
        <taxon>Halobacteria</taxon>
        <taxon>Halobacteriales</taxon>
        <taxon>Haloferacaceae</taxon>
    </lineage>
</organism>
<evidence type="ECO:0000313" key="5">
    <source>
        <dbReference type="Proteomes" id="UP000199451"/>
    </source>
</evidence>
<gene>
    <name evidence="4" type="ORF">SAMN04487949_1186</name>
</gene>
<keyword evidence="2" id="KW-0472">Membrane</keyword>
<dbReference type="OrthoDB" id="148042at2157"/>
<feature type="transmembrane region" description="Helical" evidence="2">
    <location>
        <begin position="24"/>
        <end position="45"/>
    </location>
</feature>
<keyword evidence="4" id="KW-0969">Cilium</keyword>
<keyword evidence="4" id="KW-0282">Flagellum</keyword>
<dbReference type="InterPro" id="IPR013373">
    <property type="entry name" value="Flagellin/pilin_N_arc"/>
</dbReference>
<keyword evidence="2" id="KW-1133">Transmembrane helix</keyword>
<name>A0A1G9R584_9EURY</name>
<proteinExistence type="predicted"/>
<dbReference type="NCBIfam" id="TIGR02537">
    <property type="entry name" value="arch_flag_Nterm"/>
    <property type="match status" value="1"/>
</dbReference>
<dbReference type="Pfam" id="PF23960">
    <property type="entry name" value="DUF7289"/>
    <property type="match status" value="1"/>
</dbReference>
<dbReference type="EMBL" id="FNHL01000001">
    <property type="protein sequence ID" value="SDM18404.1"/>
    <property type="molecule type" value="Genomic_DNA"/>
</dbReference>
<evidence type="ECO:0000313" key="4">
    <source>
        <dbReference type="EMBL" id="SDM18404.1"/>
    </source>
</evidence>
<evidence type="ECO:0000256" key="2">
    <source>
        <dbReference type="SAM" id="Phobius"/>
    </source>
</evidence>
<keyword evidence="4" id="KW-0966">Cell projection</keyword>
<keyword evidence="2" id="KW-0812">Transmembrane</keyword>